<gene>
    <name evidence="2" type="ORF">B7Z12_11010</name>
</gene>
<sequence length="117" mass="12641">MDFDAAMAAHADWKVNLRIAMETRAHVDVERASSDCNCALGRWLYGEAKARLAGDRNYLQCVEAHREFHKSAGEIAVAINRGDTAAAARMLDGGSPFSNASLQVAVAIRRLKTAVPA</sequence>
<dbReference type="Proteomes" id="UP000215616">
    <property type="component" value="Unassembled WGS sequence"/>
</dbReference>
<evidence type="ECO:0000313" key="3">
    <source>
        <dbReference type="Proteomes" id="UP000215616"/>
    </source>
</evidence>
<evidence type="ECO:0000259" key="1">
    <source>
        <dbReference type="Pfam" id="PF13682"/>
    </source>
</evidence>
<organism evidence="2 3">
    <name type="scientific">Caulobacter vibrioides</name>
    <name type="common">Caulobacter crescentus</name>
    <dbReference type="NCBI Taxonomy" id="155892"/>
    <lineage>
        <taxon>Bacteria</taxon>
        <taxon>Pseudomonadati</taxon>
        <taxon>Pseudomonadota</taxon>
        <taxon>Alphaproteobacteria</taxon>
        <taxon>Caulobacterales</taxon>
        <taxon>Caulobacteraceae</taxon>
        <taxon>Caulobacter</taxon>
    </lineage>
</organism>
<proteinExistence type="predicted"/>
<comment type="caution">
    <text evidence="2">The sequence shown here is derived from an EMBL/GenBank/DDBJ whole genome shotgun (WGS) entry which is preliminary data.</text>
</comment>
<evidence type="ECO:0000313" key="2">
    <source>
        <dbReference type="EMBL" id="OYX02943.1"/>
    </source>
</evidence>
<dbReference type="AlphaFoldDB" id="A0A258D6M4"/>
<dbReference type="EMBL" id="NCDQ01000164">
    <property type="protein sequence ID" value="OYX02943.1"/>
    <property type="molecule type" value="Genomic_DNA"/>
</dbReference>
<reference evidence="2 3" key="1">
    <citation type="submission" date="2017-03" db="EMBL/GenBank/DDBJ databases">
        <title>Lifting the veil on microbial sulfur biogeochemistry in mining wastewaters.</title>
        <authorList>
            <person name="Kantor R.S."/>
            <person name="Colenbrander Nelson T."/>
            <person name="Marshall S."/>
            <person name="Bennett D."/>
            <person name="Apte S."/>
            <person name="Camacho D."/>
            <person name="Thomas B.C."/>
            <person name="Warren L.A."/>
            <person name="Banfield J.F."/>
        </authorList>
    </citation>
    <scope>NUCLEOTIDE SEQUENCE [LARGE SCALE GENOMIC DNA]</scope>
    <source>
        <strain evidence="2">32-67-7</strain>
    </source>
</reference>
<feature type="domain" description="Chemoreceptor zinc-binding" evidence="1">
    <location>
        <begin position="10"/>
        <end position="75"/>
    </location>
</feature>
<protein>
    <recommendedName>
        <fullName evidence="1">Chemoreceptor zinc-binding domain-containing protein</fullName>
    </recommendedName>
</protein>
<accession>A0A258D6M4</accession>
<name>A0A258D6M4_CAUVI</name>
<dbReference type="Gene3D" id="1.20.120.30">
    <property type="entry name" value="Aspartate receptor, ligand-binding domain"/>
    <property type="match status" value="1"/>
</dbReference>
<dbReference type="Pfam" id="PF13682">
    <property type="entry name" value="CZB"/>
    <property type="match status" value="1"/>
</dbReference>
<dbReference type="InterPro" id="IPR025991">
    <property type="entry name" value="Chemoreceptor_zinc-bind_dom"/>
</dbReference>